<sequence>MRHDKAAMVIDLARRMAASAEGLSLDEIARDMRVGRRTAERMRDAVLMLFPQVDEVSDPPSKRWRIRGGLSAFEQAPTATEMLELSKAATALRAAGEPARATALEGLERKLKAAMRSTTLNRMAPDLEALVRAETIAVQAGPRPSADEAMLTAIRAAVLAQQPLGFTYSRPGAEPRRRSVAPCGVMFGRANYLVAADRETGRIQTFRLDRMSHVAPQEGMAVPPADFDLGVFASQSFGIYQDEIEDVVLRIAPEGAAEARGWRWHPTQSFEDQWDGGVIVRFRASGMRELAWHLFTWGEQVQILAPQRLKAVMASELAAAGRALERASA</sequence>
<organism evidence="1 2">
    <name type="scientific">Brevundimonas nasdae</name>
    <dbReference type="NCBI Taxonomy" id="172043"/>
    <lineage>
        <taxon>Bacteria</taxon>
        <taxon>Pseudomonadati</taxon>
        <taxon>Pseudomonadota</taxon>
        <taxon>Alphaproteobacteria</taxon>
        <taxon>Caulobacterales</taxon>
        <taxon>Caulobacteraceae</taxon>
        <taxon>Brevundimonas</taxon>
    </lineage>
</organism>
<evidence type="ECO:0000313" key="1">
    <source>
        <dbReference type="EMBL" id="WOB77212.1"/>
    </source>
</evidence>
<accession>A0ACD4VH14</accession>
<protein>
    <submittedName>
        <fullName evidence="1">WYL domain-containing protein</fullName>
    </submittedName>
</protein>
<gene>
    <name evidence="1" type="ORF">PZA08_07595</name>
</gene>
<keyword evidence="2" id="KW-1185">Reference proteome</keyword>
<reference evidence="1" key="1">
    <citation type="submission" date="2023-03" db="EMBL/GenBank/DDBJ databases">
        <title>Genome sequence of Brevundimonas nasdae SJTX8.</title>
        <authorList>
            <person name="Liang R."/>
        </authorList>
    </citation>
    <scope>NUCLEOTIDE SEQUENCE</scope>
    <source>
        <strain evidence="1">X8</strain>
    </source>
</reference>
<proteinExistence type="predicted"/>
<evidence type="ECO:0000313" key="2">
    <source>
        <dbReference type="Proteomes" id="UP001302493"/>
    </source>
</evidence>
<dbReference type="Proteomes" id="UP001302493">
    <property type="component" value="Chromosome"/>
</dbReference>
<name>A0ACD4VH14_9CAUL</name>
<dbReference type="EMBL" id="CP119180">
    <property type="protein sequence ID" value="WOB77212.1"/>
    <property type="molecule type" value="Genomic_DNA"/>
</dbReference>